<dbReference type="SUPFAM" id="SSF55874">
    <property type="entry name" value="ATPase domain of HSP90 chaperone/DNA topoisomerase II/histidine kinase"/>
    <property type="match status" value="1"/>
</dbReference>
<dbReference type="Gene3D" id="3.30.565.10">
    <property type="entry name" value="Histidine kinase-like ATPase, C-terminal domain"/>
    <property type="match status" value="1"/>
</dbReference>
<dbReference type="RefSeq" id="WP_263845393.1">
    <property type="nucleotide sequence ID" value="NZ_JALIEB010000012.1"/>
</dbReference>
<dbReference type="PROSITE" id="PS50885">
    <property type="entry name" value="HAMP"/>
    <property type="match status" value="1"/>
</dbReference>
<name>A0ABT3BHM5_9RHOB</name>
<dbReference type="Gene3D" id="1.10.287.130">
    <property type="match status" value="1"/>
</dbReference>
<protein>
    <recommendedName>
        <fullName evidence="3">histidine kinase</fullName>
        <ecNumber evidence="3">2.7.13.3</ecNumber>
    </recommendedName>
</protein>
<evidence type="ECO:0000256" key="2">
    <source>
        <dbReference type="ARBA" id="ARBA00004651"/>
    </source>
</evidence>
<evidence type="ECO:0000256" key="4">
    <source>
        <dbReference type="ARBA" id="ARBA00022475"/>
    </source>
</evidence>
<accession>A0ABT3BHM5</accession>
<dbReference type="InterPro" id="IPR003661">
    <property type="entry name" value="HisK_dim/P_dom"/>
</dbReference>
<dbReference type="InterPro" id="IPR005467">
    <property type="entry name" value="His_kinase_dom"/>
</dbReference>
<evidence type="ECO:0000313" key="14">
    <source>
        <dbReference type="EMBL" id="MCV3273075.1"/>
    </source>
</evidence>
<dbReference type="Pfam" id="PF00672">
    <property type="entry name" value="HAMP"/>
    <property type="match status" value="1"/>
</dbReference>
<feature type="domain" description="Histidine kinase" evidence="12">
    <location>
        <begin position="252"/>
        <end position="445"/>
    </location>
</feature>
<feature type="transmembrane region" description="Helical" evidence="11">
    <location>
        <begin position="12"/>
        <end position="37"/>
    </location>
</feature>
<keyword evidence="4" id="KW-1003">Cell membrane</keyword>
<sequence length="445" mass="47335">MISLRRLLPDGIAGRFALLLTVSLVSANLLALAVLSYERNRLDQAALIAREEERIVSLVPALEAAMPSARPGLANAASTRSSEVTVDPTPLVTTQPDEPRALALATALAEALDERDARVAIRVQPDHRKGGKREAVAASVRLAVADGEGAQWLNIRSRGKRPAPPWIEEGAFLLILALSLAALLAVGLIFVRRLTRPLTDLADAARAAGRGDRMAKVNAGGPREIRDAAAAFNDMQARIARFDAERMQMLAAVGHDLRTPITSLRIRAEMLEPEDGDPMIRTLDEMTVMADGLVAYARGTGESEPLREVDLGQVLQRACAERDLSFAAGESALVRGRPVALGRAIGNLIDNALQYGHAARVAMTCDADMAVITIDDDGPGIREDKLAEVFDPFVRGDDSRNMHTGGAGLGLAIVRDVVAAHGGTVTLSNLPAAGLRATIRLPLSL</sequence>
<dbReference type="InterPro" id="IPR036097">
    <property type="entry name" value="HisK_dim/P_sf"/>
</dbReference>
<feature type="region of interest" description="Disordered" evidence="10">
    <location>
        <begin position="70"/>
        <end position="91"/>
    </location>
</feature>
<dbReference type="PANTHER" id="PTHR44936:SF10">
    <property type="entry name" value="SENSOR PROTEIN RSTB"/>
    <property type="match status" value="1"/>
</dbReference>
<reference evidence="14 15" key="1">
    <citation type="submission" date="2022-04" db="EMBL/GenBank/DDBJ databases">
        <title>Roseobacter sp. WL0113 is a bacterium isolated from neritic sediment.</title>
        <authorList>
            <person name="Wang L."/>
            <person name="He W."/>
            <person name="Zhang D.-F."/>
        </authorList>
    </citation>
    <scope>NUCLEOTIDE SEQUENCE [LARGE SCALE GENOMIC DNA]</scope>
    <source>
        <strain evidence="14 15">WL0113</strain>
    </source>
</reference>
<organism evidence="14 15">
    <name type="scientific">Roseobacter sinensis</name>
    <dbReference type="NCBI Taxonomy" id="2931391"/>
    <lineage>
        <taxon>Bacteria</taxon>
        <taxon>Pseudomonadati</taxon>
        <taxon>Pseudomonadota</taxon>
        <taxon>Alphaproteobacteria</taxon>
        <taxon>Rhodobacterales</taxon>
        <taxon>Roseobacteraceae</taxon>
        <taxon>Roseobacter</taxon>
    </lineage>
</organism>
<dbReference type="InterPro" id="IPR050980">
    <property type="entry name" value="2C_sensor_his_kinase"/>
</dbReference>
<dbReference type="SMART" id="SM00387">
    <property type="entry name" value="HATPase_c"/>
    <property type="match status" value="1"/>
</dbReference>
<dbReference type="InterPro" id="IPR003594">
    <property type="entry name" value="HATPase_dom"/>
</dbReference>
<evidence type="ECO:0000256" key="1">
    <source>
        <dbReference type="ARBA" id="ARBA00000085"/>
    </source>
</evidence>
<comment type="subcellular location">
    <subcellularLocation>
        <location evidence="2">Cell membrane</location>
        <topology evidence="2">Multi-pass membrane protein</topology>
    </subcellularLocation>
</comment>
<dbReference type="SUPFAM" id="SSF158472">
    <property type="entry name" value="HAMP domain-like"/>
    <property type="match status" value="1"/>
</dbReference>
<gene>
    <name evidence="14" type="ORF">MUB52_16715</name>
</gene>
<dbReference type="CDD" id="cd00075">
    <property type="entry name" value="HATPase"/>
    <property type="match status" value="1"/>
</dbReference>
<feature type="domain" description="HAMP" evidence="13">
    <location>
        <begin position="192"/>
        <end position="244"/>
    </location>
</feature>
<keyword evidence="8" id="KW-0418">Kinase</keyword>
<dbReference type="PRINTS" id="PR00344">
    <property type="entry name" value="BCTRLSENSOR"/>
</dbReference>
<keyword evidence="9 14" id="KW-0067">ATP-binding</keyword>
<dbReference type="CDD" id="cd00082">
    <property type="entry name" value="HisKA"/>
    <property type="match status" value="1"/>
</dbReference>
<dbReference type="InterPro" id="IPR004358">
    <property type="entry name" value="Sig_transdc_His_kin-like_C"/>
</dbReference>
<evidence type="ECO:0000256" key="9">
    <source>
        <dbReference type="ARBA" id="ARBA00022840"/>
    </source>
</evidence>
<evidence type="ECO:0000256" key="8">
    <source>
        <dbReference type="ARBA" id="ARBA00022777"/>
    </source>
</evidence>
<evidence type="ECO:0000259" key="12">
    <source>
        <dbReference type="PROSITE" id="PS50109"/>
    </source>
</evidence>
<evidence type="ECO:0000313" key="15">
    <source>
        <dbReference type="Proteomes" id="UP001208690"/>
    </source>
</evidence>
<proteinExistence type="predicted"/>
<dbReference type="Pfam" id="PF02518">
    <property type="entry name" value="HATPase_c"/>
    <property type="match status" value="1"/>
</dbReference>
<dbReference type="PROSITE" id="PS50109">
    <property type="entry name" value="HIS_KIN"/>
    <property type="match status" value="1"/>
</dbReference>
<comment type="caution">
    <text evidence="14">The sequence shown here is derived from an EMBL/GenBank/DDBJ whole genome shotgun (WGS) entry which is preliminary data.</text>
</comment>
<dbReference type="Proteomes" id="UP001208690">
    <property type="component" value="Unassembled WGS sequence"/>
</dbReference>
<keyword evidence="15" id="KW-1185">Reference proteome</keyword>
<dbReference type="InterPro" id="IPR036890">
    <property type="entry name" value="HATPase_C_sf"/>
</dbReference>
<keyword evidence="5" id="KW-0597">Phosphoprotein</keyword>
<evidence type="ECO:0000256" key="5">
    <source>
        <dbReference type="ARBA" id="ARBA00022553"/>
    </source>
</evidence>
<evidence type="ECO:0000256" key="6">
    <source>
        <dbReference type="ARBA" id="ARBA00022679"/>
    </source>
</evidence>
<comment type="catalytic activity">
    <reaction evidence="1">
        <text>ATP + protein L-histidine = ADP + protein N-phospho-L-histidine.</text>
        <dbReference type="EC" id="2.7.13.3"/>
    </reaction>
</comment>
<keyword evidence="11" id="KW-1133">Transmembrane helix</keyword>
<evidence type="ECO:0000256" key="3">
    <source>
        <dbReference type="ARBA" id="ARBA00012438"/>
    </source>
</evidence>
<feature type="transmembrane region" description="Helical" evidence="11">
    <location>
        <begin position="171"/>
        <end position="191"/>
    </location>
</feature>
<dbReference type="EC" id="2.7.13.3" evidence="3"/>
<evidence type="ECO:0000259" key="13">
    <source>
        <dbReference type="PROSITE" id="PS50885"/>
    </source>
</evidence>
<dbReference type="PANTHER" id="PTHR44936">
    <property type="entry name" value="SENSOR PROTEIN CREC"/>
    <property type="match status" value="1"/>
</dbReference>
<dbReference type="SMART" id="SM00304">
    <property type="entry name" value="HAMP"/>
    <property type="match status" value="1"/>
</dbReference>
<evidence type="ECO:0000256" key="7">
    <source>
        <dbReference type="ARBA" id="ARBA00022741"/>
    </source>
</evidence>
<dbReference type="EMBL" id="JALIEB010000012">
    <property type="protein sequence ID" value="MCV3273075.1"/>
    <property type="molecule type" value="Genomic_DNA"/>
</dbReference>
<keyword evidence="6" id="KW-0808">Transferase</keyword>
<keyword evidence="11" id="KW-0472">Membrane</keyword>
<dbReference type="Gene3D" id="1.10.8.500">
    <property type="entry name" value="HAMP domain in histidine kinase"/>
    <property type="match status" value="1"/>
</dbReference>
<dbReference type="GO" id="GO:0005524">
    <property type="term" value="F:ATP binding"/>
    <property type="evidence" value="ECO:0007669"/>
    <property type="project" value="UniProtKB-KW"/>
</dbReference>
<keyword evidence="7" id="KW-0547">Nucleotide-binding</keyword>
<dbReference type="SMART" id="SM00388">
    <property type="entry name" value="HisKA"/>
    <property type="match status" value="1"/>
</dbReference>
<keyword evidence="11" id="KW-0812">Transmembrane</keyword>
<evidence type="ECO:0000256" key="10">
    <source>
        <dbReference type="SAM" id="MobiDB-lite"/>
    </source>
</evidence>
<dbReference type="SUPFAM" id="SSF47384">
    <property type="entry name" value="Homodimeric domain of signal transducing histidine kinase"/>
    <property type="match status" value="1"/>
</dbReference>
<dbReference type="InterPro" id="IPR003660">
    <property type="entry name" value="HAMP_dom"/>
</dbReference>
<dbReference type="Pfam" id="PF00512">
    <property type="entry name" value="HisKA"/>
    <property type="match status" value="1"/>
</dbReference>
<evidence type="ECO:0000256" key="11">
    <source>
        <dbReference type="SAM" id="Phobius"/>
    </source>
</evidence>